<organism evidence="1 2">
    <name type="scientific">Microbacterium psychrotolerans</name>
    <dbReference type="NCBI Taxonomy" id="3068321"/>
    <lineage>
        <taxon>Bacteria</taxon>
        <taxon>Bacillati</taxon>
        <taxon>Actinomycetota</taxon>
        <taxon>Actinomycetes</taxon>
        <taxon>Micrococcales</taxon>
        <taxon>Microbacteriaceae</taxon>
        <taxon>Microbacterium</taxon>
    </lineage>
</organism>
<proteinExistence type="predicted"/>
<evidence type="ECO:0008006" key="3">
    <source>
        <dbReference type="Google" id="ProtNLM"/>
    </source>
</evidence>
<evidence type="ECO:0000313" key="2">
    <source>
        <dbReference type="Proteomes" id="UP001235133"/>
    </source>
</evidence>
<dbReference type="EMBL" id="JAVFWO010000011">
    <property type="protein sequence ID" value="MDQ7880410.1"/>
    <property type="molecule type" value="Genomic_DNA"/>
</dbReference>
<dbReference type="Gene3D" id="2.60.40.10">
    <property type="entry name" value="Immunoglobulins"/>
    <property type="match status" value="1"/>
</dbReference>
<dbReference type="Proteomes" id="UP001235133">
    <property type="component" value="Unassembled WGS sequence"/>
</dbReference>
<gene>
    <name evidence="1" type="ORF">Q9R08_20655</name>
</gene>
<name>A0ABU0Z902_9MICO</name>
<sequence>MTIAADLWWGTNATEYVLYQDGVEVDRRSLVAATPGPQHAVTVVGALPPGTYEFTAVLSNAAGSTPARPVTVTVRAR</sequence>
<dbReference type="SUPFAM" id="SSF81296">
    <property type="entry name" value="E set domains"/>
    <property type="match status" value="1"/>
</dbReference>
<dbReference type="InterPro" id="IPR014756">
    <property type="entry name" value="Ig_E-set"/>
</dbReference>
<dbReference type="RefSeq" id="WP_308870150.1">
    <property type="nucleotide sequence ID" value="NZ_JAVFWO010000011.1"/>
</dbReference>
<evidence type="ECO:0000313" key="1">
    <source>
        <dbReference type="EMBL" id="MDQ7880410.1"/>
    </source>
</evidence>
<accession>A0ABU0Z902</accession>
<keyword evidence="2" id="KW-1185">Reference proteome</keyword>
<dbReference type="InterPro" id="IPR013783">
    <property type="entry name" value="Ig-like_fold"/>
</dbReference>
<comment type="caution">
    <text evidence="1">The sequence shown here is derived from an EMBL/GenBank/DDBJ whole genome shotgun (WGS) entry which is preliminary data.</text>
</comment>
<reference evidence="1 2" key="1">
    <citation type="submission" date="2023-08" db="EMBL/GenBank/DDBJ databases">
        <title>Microbacterium psychrotolerans sp. nov., a psychrotolerant bacterium isolated from soil in Heilongjiang Province, China.</title>
        <authorList>
            <person name="An P."/>
            <person name="Zhao D."/>
            <person name="Xiang H."/>
        </authorList>
    </citation>
    <scope>NUCLEOTIDE SEQUENCE [LARGE SCALE GENOMIC DNA]</scope>
    <source>
        <strain evidence="1 2">QXD-8</strain>
    </source>
</reference>
<protein>
    <recommendedName>
        <fullName evidence="3">Fibronectin type-III domain-containing protein</fullName>
    </recommendedName>
</protein>